<proteinExistence type="predicted"/>
<dbReference type="Proteomes" id="UP000765509">
    <property type="component" value="Unassembled WGS sequence"/>
</dbReference>
<protein>
    <submittedName>
        <fullName evidence="2">Uncharacterized protein</fullName>
    </submittedName>
</protein>
<dbReference type="AlphaFoldDB" id="A0A9Q3KR85"/>
<evidence type="ECO:0000313" key="3">
    <source>
        <dbReference type="Proteomes" id="UP000765509"/>
    </source>
</evidence>
<dbReference type="EMBL" id="AVOT02116008">
    <property type="protein sequence ID" value="MBW0583765.1"/>
    <property type="molecule type" value="Genomic_DNA"/>
</dbReference>
<feature type="compositionally biased region" description="Basic and acidic residues" evidence="1">
    <location>
        <begin position="1"/>
        <end position="30"/>
    </location>
</feature>
<gene>
    <name evidence="2" type="ORF">O181_123480</name>
</gene>
<sequence>MLEDKERPPSQHQEGDDMTYSEKEELKKLPEASSCPTCSGLGRYDHIDRLFIDTPSITDYWITARLNTEFKGNACIWYTETKETHGGRVK</sequence>
<feature type="region of interest" description="Disordered" evidence="1">
    <location>
        <begin position="1"/>
        <end position="35"/>
    </location>
</feature>
<reference evidence="2" key="1">
    <citation type="submission" date="2021-03" db="EMBL/GenBank/DDBJ databases">
        <title>Draft genome sequence of rust myrtle Austropuccinia psidii MF-1, a brazilian biotype.</title>
        <authorList>
            <person name="Quecine M.C."/>
            <person name="Pachon D.M.R."/>
            <person name="Bonatelli M.L."/>
            <person name="Correr F.H."/>
            <person name="Franceschini L.M."/>
            <person name="Leite T.F."/>
            <person name="Margarido G.R.A."/>
            <person name="Almeida C.A."/>
            <person name="Ferrarezi J.A."/>
            <person name="Labate C.A."/>
        </authorList>
    </citation>
    <scope>NUCLEOTIDE SEQUENCE</scope>
    <source>
        <strain evidence="2">MF-1</strain>
    </source>
</reference>
<keyword evidence="3" id="KW-1185">Reference proteome</keyword>
<comment type="caution">
    <text evidence="2">The sequence shown here is derived from an EMBL/GenBank/DDBJ whole genome shotgun (WGS) entry which is preliminary data.</text>
</comment>
<name>A0A9Q3KR85_9BASI</name>
<evidence type="ECO:0000313" key="2">
    <source>
        <dbReference type="EMBL" id="MBW0583765.1"/>
    </source>
</evidence>
<organism evidence="2 3">
    <name type="scientific">Austropuccinia psidii MF-1</name>
    <dbReference type="NCBI Taxonomy" id="1389203"/>
    <lineage>
        <taxon>Eukaryota</taxon>
        <taxon>Fungi</taxon>
        <taxon>Dikarya</taxon>
        <taxon>Basidiomycota</taxon>
        <taxon>Pucciniomycotina</taxon>
        <taxon>Pucciniomycetes</taxon>
        <taxon>Pucciniales</taxon>
        <taxon>Sphaerophragmiaceae</taxon>
        <taxon>Austropuccinia</taxon>
    </lineage>
</organism>
<evidence type="ECO:0000256" key="1">
    <source>
        <dbReference type="SAM" id="MobiDB-lite"/>
    </source>
</evidence>
<accession>A0A9Q3KR85</accession>